<feature type="compositionally biased region" description="Polar residues" evidence="1">
    <location>
        <begin position="1"/>
        <end position="39"/>
    </location>
</feature>
<gene>
    <name evidence="2" type="ORF">P153DRAFT_399031</name>
</gene>
<dbReference type="AlphaFoldDB" id="A0A6A6A8I1"/>
<dbReference type="Proteomes" id="UP000799771">
    <property type="component" value="Unassembled WGS sequence"/>
</dbReference>
<keyword evidence="3" id="KW-1185">Reference proteome</keyword>
<feature type="region of interest" description="Disordered" evidence="1">
    <location>
        <begin position="1"/>
        <end position="201"/>
    </location>
</feature>
<feature type="compositionally biased region" description="Low complexity" evidence="1">
    <location>
        <begin position="52"/>
        <end position="66"/>
    </location>
</feature>
<dbReference type="GeneID" id="54412126"/>
<protein>
    <submittedName>
        <fullName evidence="2">Uncharacterized protein</fullName>
    </submittedName>
</protein>
<reference evidence="2" key="1">
    <citation type="journal article" date="2020" name="Stud. Mycol.">
        <title>101 Dothideomycetes genomes: a test case for predicting lifestyles and emergence of pathogens.</title>
        <authorList>
            <person name="Haridas S."/>
            <person name="Albert R."/>
            <person name="Binder M."/>
            <person name="Bloem J."/>
            <person name="Labutti K."/>
            <person name="Salamov A."/>
            <person name="Andreopoulos B."/>
            <person name="Baker S."/>
            <person name="Barry K."/>
            <person name="Bills G."/>
            <person name="Bluhm B."/>
            <person name="Cannon C."/>
            <person name="Castanera R."/>
            <person name="Culley D."/>
            <person name="Daum C."/>
            <person name="Ezra D."/>
            <person name="Gonzalez J."/>
            <person name="Henrissat B."/>
            <person name="Kuo A."/>
            <person name="Liang C."/>
            <person name="Lipzen A."/>
            <person name="Lutzoni F."/>
            <person name="Magnuson J."/>
            <person name="Mondo S."/>
            <person name="Nolan M."/>
            <person name="Ohm R."/>
            <person name="Pangilinan J."/>
            <person name="Park H.-J."/>
            <person name="Ramirez L."/>
            <person name="Alfaro M."/>
            <person name="Sun H."/>
            <person name="Tritt A."/>
            <person name="Yoshinaga Y."/>
            <person name="Zwiers L.-H."/>
            <person name="Turgeon B."/>
            <person name="Goodwin S."/>
            <person name="Spatafora J."/>
            <person name="Crous P."/>
            <person name="Grigoriev I."/>
        </authorList>
    </citation>
    <scope>NUCLEOTIDE SEQUENCE</scope>
    <source>
        <strain evidence="2">CBS 119687</strain>
    </source>
</reference>
<dbReference type="OrthoDB" id="5383057at2759"/>
<evidence type="ECO:0000313" key="3">
    <source>
        <dbReference type="Proteomes" id="UP000799771"/>
    </source>
</evidence>
<dbReference type="EMBL" id="ML977512">
    <property type="protein sequence ID" value="KAF2126951.1"/>
    <property type="molecule type" value="Genomic_DNA"/>
</dbReference>
<organism evidence="2 3">
    <name type="scientific">Dothidotthia symphoricarpi CBS 119687</name>
    <dbReference type="NCBI Taxonomy" id="1392245"/>
    <lineage>
        <taxon>Eukaryota</taxon>
        <taxon>Fungi</taxon>
        <taxon>Dikarya</taxon>
        <taxon>Ascomycota</taxon>
        <taxon>Pezizomycotina</taxon>
        <taxon>Dothideomycetes</taxon>
        <taxon>Pleosporomycetidae</taxon>
        <taxon>Pleosporales</taxon>
        <taxon>Dothidotthiaceae</taxon>
        <taxon>Dothidotthia</taxon>
    </lineage>
</organism>
<feature type="compositionally biased region" description="Basic and acidic residues" evidence="1">
    <location>
        <begin position="165"/>
        <end position="176"/>
    </location>
</feature>
<name>A0A6A6A8I1_9PLEO</name>
<dbReference type="RefSeq" id="XP_033521343.1">
    <property type="nucleotide sequence ID" value="XM_033671694.1"/>
</dbReference>
<evidence type="ECO:0000313" key="2">
    <source>
        <dbReference type="EMBL" id="KAF2126951.1"/>
    </source>
</evidence>
<sequence>MSSTNGQKVTTDPASNNVIYESAGTVTSDSLAAESSSFGAGNPKAAVSQQPSASTTTNTTDTSNATRLDPAIDAETRGAQEGWSEESQLKAGQQLGIKGLGKESGVGPTWNTVKSGPGAASVAPTGTNPSDVKDGKPKGANLTEDNELHGRTVFGQVGTMQDPGRVAESEFGKKDAVTGGPKDAPQSGESKFSALGGDTSA</sequence>
<accession>A0A6A6A8I1</accession>
<evidence type="ECO:0000256" key="1">
    <source>
        <dbReference type="SAM" id="MobiDB-lite"/>
    </source>
</evidence>
<proteinExistence type="predicted"/>